<evidence type="ECO:0000313" key="2">
    <source>
        <dbReference type="Proteomes" id="UP000254889"/>
    </source>
</evidence>
<accession>A0A346A2M6</accession>
<dbReference type="EMBL" id="CP031417">
    <property type="protein sequence ID" value="AXK83423.1"/>
    <property type="molecule type" value="Genomic_DNA"/>
</dbReference>
<evidence type="ECO:0000313" key="1">
    <source>
        <dbReference type="EMBL" id="AXK83423.1"/>
    </source>
</evidence>
<proteinExistence type="predicted"/>
<organism evidence="1 2">
    <name type="scientific">Pseudolabrys taiwanensis</name>
    <dbReference type="NCBI Taxonomy" id="331696"/>
    <lineage>
        <taxon>Bacteria</taxon>
        <taxon>Pseudomonadati</taxon>
        <taxon>Pseudomonadota</taxon>
        <taxon>Alphaproteobacteria</taxon>
        <taxon>Hyphomicrobiales</taxon>
        <taxon>Xanthobacteraceae</taxon>
        <taxon>Pseudolabrys</taxon>
    </lineage>
</organism>
<name>A0A346A2M6_9HYPH</name>
<dbReference type="Proteomes" id="UP000254889">
    <property type="component" value="Chromosome"/>
</dbReference>
<protein>
    <submittedName>
        <fullName evidence="1">Uncharacterized protein</fullName>
    </submittedName>
</protein>
<dbReference type="RefSeq" id="WP_115693802.1">
    <property type="nucleotide sequence ID" value="NZ_CP031417.1"/>
</dbReference>
<dbReference type="KEGG" id="ptaw:DW352_24595"/>
<reference evidence="1 2" key="1">
    <citation type="submission" date="2018-07" db="EMBL/GenBank/DDBJ databases">
        <authorList>
            <person name="Quirk P.G."/>
            <person name="Krulwich T.A."/>
        </authorList>
    </citation>
    <scope>NUCLEOTIDE SEQUENCE [LARGE SCALE GENOMIC DNA]</scope>
    <source>
        <strain evidence="1 2">CC-BB4</strain>
    </source>
</reference>
<keyword evidence="2" id="KW-1185">Reference proteome</keyword>
<sequence>MTTTSGTMHEREPVPEHEQKRVALGYLHEAWAEAKLDGIDGDCLAQACLFAALAEFVGTYGEEAAATFAEGLGARIRNGEFSLDQARQ</sequence>
<dbReference type="AlphaFoldDB" id="A0A346A2M6"/>
<dbReference type="OrthoDB" id="9809513at2"/>
<gene>
    <name evidence="1" type="ORF">DW352_24595</name>
</gene>